<dbReference type="Proteomes" id="UP000277580">
    <property type="component" value="Unassembled WGS sequence"/>
</dbReference>
<evidence type="ECO:0000313" key="1">
    <source>
        <dbReference type="EMBL" id="RPB15137.1"/>
    </source>
</evidence>
<sequence>MTSNDLSQDYSHLDLAHLDNHIQKVDERTRSFKHRLEKYSFFVIGKQRATTSSLPSRPEHYIITSDTDTAFVGEDRLVGGDSTPIRRRIIFTSEMSINAQNLMFLVQKSLKSITNQMESLKLKFGDAFCGCAQFDRDTGDELEILCDWLKRVERRIEILQEDVDRITAMENDGWEIGVTLTTTEGWDFIMRAHQWRYDG</sequence>
<proteinExistence type="predicted"/>
<dbReference type="OrthoDB" id="5282733at2759"/>
<keyword evidence="2" id="KW-1185">Reference proteome</keyword>
<accession>A0A3N4KX73</accession>
<dbReference type="AlphaFoldDB" id="A0A3N4KX73"/>
<gene>
    <name evidence="1" type="ORF">P167DRAFT_15945</name>
</gene>
<reference evidence="1 2" key="1">
    <citation type="journal article" date="2018" name="Nat. Ecol. Evol.">
        <title>Pezizomycetes genomes reveal the molecular basis of ectomycorrhizal truffle lifestyle.</title>
        <authorList>
            <person name="Murat C."/>
            <person name="Payen T."/>
            <person name="Noel B."/>
            <person name="Kuo A."/>
            <person name="Morin E."/>
            <person name="Chen J."/>
            <person name="Kohler A."/>
            <person name="Krizsan K."/>
            <person name="Balestrini R."/>
            <person name="Da Silva C."/>
            <person name="Montanini B."/>
            <person name="Hainaut M."/>
            <person name="Levati E."/>
            <person name="Barry K.W."/>
            <person name="Belfiori B."/>
            <person name="Cichocki N."/>
            <person name="Clum A."/>
            <person name="Dockter R.B."/>
            <person name="Fauchery L."/>
            <person name="Guy J."/>
            <person name="Iotti M."/>
            <person name="Le Tacon F."/>
            <person name="Lindquist E.A."/>
            <person name="Lipzen A."/>
            <person name="Malagnac F."/>
            <person name="Mello A."/>
            <person name="Molinier V."/>
            <person name="Miyauchi S."/>
            <person name="Poulain J."/>
            <person name="Riccioni C."/>
            <person name="Rubini A."/>
            <person name="Sitrit Y."/>
            <person name="Splivallo R."/>
            <person name="Traeger S."/>
            <person name="Wang M."/>
            <person name="Zifcakova L."/>
            <person name="Wipf D."/>
            <person name="Zambonelli A."/>
            <person name="Paolocci F."/>
            <person name="Nowrousian M."/>
            <person name="Ottonello S."/>
            <person name="Baldrian P."/>
            <person name="Spatafora J.W."/>
            <person name="Henrissat B."/>
            <person name="Nagy L.G."/>
            <person name="Aury J.M."/>
            <person name="Wincker P."/>
            <person name="Grigoriev I.V."/>
            <person name="Bonfante P."/>
            <person name="Martin F.M."/>
        </authorList>
    </citation>
    <scope>NUCLEOTIDE SEQUENCE [LARGE SCALE GENOMIC DNA]</scope>
    <source>
        <strain evidence="1 2">CCBAS932</strain>
    </source>
</reference>
<name>A0A3N4KX73_9PEZI</name>
<dbReference type="InParanoid" id="A0A3N4KX73"/>
<dbReference type="EMBL" id="ML119114">
    <property type="protein sequence ID" value="RPB15137.1"/>
    <property type="molecule type" value="Genomic_DNA"/>
</dbReference>
<evidence type="ECO:0000313" key="2">
    <source>
        <dbReference type="Proteomes" id="UP000277580"/>
    </source>
</evidence>
<protein>
    <submittedName>
        <fullName evidence="1">Uncharacterized protein</fullName>
    </submittedName>
</protein>
<organism evidence="1 2">
    <name type="scientific">Morchella conica CCBAS932</name>
    <dbReference type="NCBI Taxonomy" id="1392247"/>
    <lineage>
        <taxon>Eukaryota</taxon>
        <taxon>Fungi</taxon>
        <taxon>Dikarya</taxon>
        <taxon>Ascomycota</taxon>
        <taxon>Pezizomycotina</taxon>
        <taxon>Pezizomycetes</taxon>
        <taxon>Pezizales</taxon>
        <taxon>Morchellaceae</taxon>
        <taxon>Morchella</taxon>
    </lineage>
</organism>